<keyword evidence="5" id="KW-0227">DNA damage</keyword>
<dbReference type="GO" id="GO:0017108">
    <property type="term" value="F:5'-flap endonuclease activity"/>
    <property type="evidence" value="ECO:0007669"/>
    <property type="project" value="TreeGrafter"/>
</dbReference>
<dbReference type="InterPro" id="IPR006084">
    <property type="entry name" value="XPG/Rad2"/>
</dbReference>
<dbReference type="Gene3D" id="1.10.150.20">
    <property type="entry name" value="5' to 3' exonuclease, C-terminal subdomain"/>
    <property type="match status" value="1"/>
</dbReference>
<protein>
    <submittedName>
        <fullName evidence="13">LAMI_0B03950g1_1</fullName>
    </submittedName>
</protein>
<feature type="domain" description="XPG N-terminal" evidence="12">
    <location>
        <begin position="1"/>
        <end position="100"/>
    </location>
</feature>
<keyword evidence="4" id="KW-0479">Metal-binding</keyword>
<keyword evidence="7" id="KW-0460">Magnesium</keyword>
<sequence length="632" mass="70465">MGVQGLLPQLKPIQQPVSLARYKGQTLAIDGYAWLHRSAHSCAMELALGKPTSKYLEFFIRRLNMLRNNFNVQPYLVFDGDSINVKGDVESKRRQKREENLEKGLKLYNSGDKSGSYEFFQKCVDITPEMAKCIIEYCQVQHIPYIVAPFEADAQMVYLEQNGIVDGIISEDSDLLVFGCRKLITKLNDRGECIEICRDELHHLPSRFPLGTLKPDEFRTVVCLSGCDYTSGIPQVGLLTAMKMVLRSKSMEKVLARIRLDGKFQIPAQFATEYELANYAFQFQRVFCPKQQKMVTLNPVPDSLRNETNLYQCIGRAVSISTGEKSFIIDDNDLDHKIHARIARGELNPHQFTKPLVNRERKLRISSQSMPILKKPALAAGKIDSFFSRTTVSVSTGISGPSIASKNEKEVRTQHERKLNGIVERRKLSDSKCNNKNGVSSKFFRASDATAAAAVPASLVATSKLGLRVANAGRSTGPIQETSSSDIEEFQDDISTEIPSSLVSTEVPGSLIPSSLAPTEVDNETSSISEEDSEILDEVDEHAKTRPAKRLESYPQKRHCASLADLRDTYSYGRRAPLSERNINVTSSQPSKAIMPSKLDILSKVQNLSDSPPLRRQATRSVSLSEFVYRGG</sequence>
<keyword evidence="3" id="KW-0540">Nuclease</keyword>
<dbReference type="SMART" id="SM00485">
    <property type="entry name" value="XPGN"/>
    <property type="match status" value="1"/>
</dbReference>
<dbReference type="Gene3D" id="3.40.50.1010">
    <property type="entry name" value="5'-nuclease"/>
    <property type="match status" value="1"/>
</dbReference>
<dbReference type="SMART" id="SM00279">
    <property type="entry name" value="HhH2"/>
    <property type="match status" value="1"/>
</dbReference>
<dbReference type="SMART" id="SM00484">
    <property type="entry name" value="XPGI"/>
    <property type="match status" value="1"/>
</dbReference>
<feature type="compositionally biased region" description="Acidic residues" evidence="10">
    <location>
        <begin position="529"/>
        <end position="540"/>
    </location>
</feature>
<evidence type="ECO:0000256" key="2">
    <source>
        <dbReference type="ARBA" id="ARBA00004123"/>
    </source>
</evidence>
<evidence type="ECO:0000313" key="14">
    <source>
        <dbReference type="Proteomes" id="UP000191024"/>
    </source>
</evidence>
<dbReference type="InterPro" id="IPR044752">
    <property type="entry name" value="PIN-like_EXO1"/>
</dbReference>
<dbReference type="GO" id="GO:0003677">
    <property type="term" value="F:DNA binding"/>
    <property type="evidence" value="ECO:0007669"/>
    <property type="project" value="InterPro"/>
</dbReference>
<dbReference type="InterPro" id="IPR036279">
    <property type="entry name" value="5-3_exonuclease_C_sf"/>
</dbReference>
<dbReference type="PANTHER" id="PTHR11081:SF65">
    <property type="entry name" value="DNA DAMAGE-INDUCIBLE PROTEIN DIN7-RELATED"/>
    <property type="match status" value="1"/>
</dbReference>
<evidence type="ECO:0000256" key="1">
    <source>
        <dbReference type="ARBA" id="ARBA00001946"/>
    </source>
</evidence>
<proteinExistence type="predicted"/>
<dbReference type="Pfam" id="PF00752">
    <property type="entry name" value="XPG_N"/>
    <property type="match status" value="1"/>
</dbReference>
<evidence type="ECO:0000259" key="11">
    <source>
        <dbReference type="SMART" id="SM00484"/>
    </source>
</evidence>
<evidence type="ECO:0000256" key="5">
    <source>
        <dbReference type="ARBA" id="ARBA00022763"/>
    </source>
</evidence>
<dbReference type="STRING" id="1230905.A0A1G4IVP5"/>
<name>A0A1G4IVP5_9SACH</name>
<evidence type="ECO:0000256" key="9">
    <source>
        <dbReference type="ARBA" id="ARBA00023242"/>
    </source>
</evidence>
<keyword evidence="8" id="KW-0234">DNA repair</keyword>
<dbReference type="CDD" id="cd09857">
    <property type="entry name" value="PIN_EXO1"/>
    <property type="match status" value="1"/>
</dbReference>
<evidence type="ECO:0000256" key="10">
    <source>
        <dbReference type="SAM" id="MobiDB-lite"/>
    </source>
</evidence>
<evidence type="ECO:0000256" key="8">
    <source>
        <dbReference type="ARBA" id="ARBA00023204"/>
    </source>
</evidence>
<dbReference type="EMBL" id="LT598464">
    <property type="protein sequence ID" value="SCU80856.1"/>
    <property type="molecule type" value="Genomic_DNA"/>
</dbReference>
<dbReference type="PANTHER" id="PTHR11081">
    <property type="entry name" value="FLAP ENDONUCLEASE FAMILY MEMBER"/>
    <property type="match status" value="1"/>
</dbReference>
<dbReference type="InterPro" id="IPR006086">
    <property type="entry name" value="XPG-I_dom"/>
</dbReference>
<dbReference type="SUPFAM" id="SSF47807">
    <property type="entry name" value="5' to 3' exonuclease, C-terminal subdomain"/>
    <property type="match status" value="1"/>
</dbReference>
<dbReference type="OrthoDB" id="26491at2759"/>
<keyword evidence="9" id="KW-0539">Nucleus</keyword>
<dbReference type="InterPro" id="IPR006085">
    <property type="entry name" value="XPG_DNA_repair_N"/>
</dbReference>
<evidence type="ECO:0000259" key="12">
    <source>
        <dbReference type="SMART" id="SM00485"/>
    </source>
</evidence>
<evidence type="ECO:0000313" key="13">
    <source>
        <dbReference type="EMBL" id="SCU80856.1"/>
    </source>
</evidence>
<evidence type="ECO:0000256" key="7">
    <source>
        <dbReference type="ARBA" id="ARBA00022842"/>
    </source>
</evidence>
<evidence type="ECO:0000256" key="4">
    <source>
        <dbReference type="ARBA" id="ARBA00022723"/>
    </source>
</evidence>
<feature type="region of interest" description="Disordered" evidence="10">
    <location>
        <begin position="502"/>
        <end position="540"/>
    </location>
</feature>
<accession>A0A1G4IVP5</accession>
<evidence type="ECO:0000256" key="3">
    <source>
        <dbReference type="ARBA" id="ARBA00022722"/>
    </source>
</evidence>
<dbReference type="PRINTS" id="PR00853">
    <property type="entry name" value="XPGRADSUPER"/>
</dbReference>
<dbReference type="GO" id="GO:0006281">
    <property type="term" value="P:DNA repair"/>
    <property type="evidence" value="ECO:0007669"/>
    <property type="project" value="UniProtKB-KW"/>
</dbReference>
<comment type="subcellular location">
    <subcellularLocation>
        <location evidence="2">Nucleus</location>
    </subcellularLocation>
</comment>
<evidence type="ECO:0000256" key="6">
    <source>
        <dbReference type="ARBA" id="ARBA00022801"/>
    </source>
</evidence>
<dbReference type="InterPro" id="IPR008918">
    <property type="entry name" value="HhH2"/>
</dbReference>
<dbReference type="SUPFAM" id="SSF88723">
    <property type="entry name" value="PIN domain-like"/>
    <property type="match status" value="1"/>
</dbReference>
<keyword evidence="14" id="KW-1185">Reference proteome</keyword>
<dbReference type="GO" id="GO:0005634">
    <property type="term" value="C:nucleus"/>
    <property type="evidence" value="ECO:0007669"/>
    <property type="project" value="UniProtKB-SubCell"/>
</dbReference>
<reference evidence="13 14" key="1">
    <citation type="submission" date="2016-03" db="EMBL/GenBank/DDBJ databases">
        <authorList>
            <person name="Devillers H."/>
        </authorList>
    </citation>
    <scope>NUCLEOTIDE SEQUENCE [LARGE SCALE GENOMIC DNA]</scope>
    <source>
        <strain evidence="13">CBS 11717</strain>
    </source>
</reference>
<dbReference type="GO" id="GO:0008409">
    <property type="term" value="F:5'-3' exonuclease activity"/>
    <property type="evidence" value="ECO:0007669"/>
    <property type="project" value="UniProtKB-ARBA"/>
</dbReference>
<dbReference type="FunFam" id="1.10.150.20:FF:000011">
    <property type="entry name" value="exonuclease 1"/>
    <property type="match status" value="1"/>
</dbReference>
<gene>
    <name evidence="13" type="ORF">LAMI_0B03950G</name>
</gene>
<dbReference type="Proteomes" id="UP000191024">
    <property type="component" value="Chromosome B"/>
</dbReference>
<dbReference type="GO" id="GO:0046872">
    <property type="term" value="F:metal ion binding"/>
    <property type="evidence" value="ECO:0007669"/>
    <property type="project" value="UniProtKB-KW"/>
</dbReference>
<comment type="cofactor">
    <cofactor evidence="1">
        <name>Mg(2+)</name>
        <dbReference type="ChEBI" id="CHEBI:18420"/>
    </cofactor>
</comment>
<feature type="domain" description="XPG-I" evidence="11">
    <location>
        <begin position="139"/>
        <end position="210"/>
    </location>
</feature>
<dbReference type="InterPro" id="IPR029060">
    <property type="entry name" value="PIN-like_dom_sf"/>
</dbReference>
<organism evidence="13 14">
    <name type="scientific">Lachancea mirantina</name>
    <dbReference type="NCBI Taxonomy" id="1230905"/>
    <lineage>
        <taxon>Eukaryota</taxon>
        <taxon>Fungi</taxon>
        <taxon>Dikarya</taxon>
        <taxon>Ascomycota</taxon>
        <taxon>Saccharomycotina</taxon>
        <taxon>Saccharomycetes</taxon>
        <taxon>Saccharomycetales</taxon>
        <taxon>Saccharomycetaceae</taxon>
        <taxon>Lachancea</taxon>
    </lineage>
</organism>
<dbReference type="Pfam" id="PF00867">
    <property type="entry name" value="XPG_I"/>
    <property type="match status" value="1"/>
</dbReference>
<dbReference type="FunFam" id="3.40.50.1010:FF:000002">
    <property type="entry name" value="Exonuclease 1, putative"/>
    <property type="match status" value="1"/>
</dbReference>
<dbReference type="AlphaFoldDB" id="A0A1G4IVP5"/>
<keyword evidence="6" id="KW-0378">Hydrolase</keyword>